<gene>
    <name evidence="1" type="ORF">H9633_01320</name>
</gene>
<dbReference type="EMBL" id="JACSPX010000001">
    <property type="protein sequence ID" value="MBD8010936.1"/>
    <property type="molecule type" value="Genomic_DNA"/>
</dbReference>
<dbReference type="Proteomes" id="UP000611521">
    <property type="component" value="Unassembled WGS sequence"/>
</dbReference>
<proteinExistence type="predicted"/>
<evidence type="ECO:0000313" key="1">
    <source>
        <dbReference type="EMBL" id="MBD8010936.1"/>
    </source>
</evidence>
<organism evidence="1 2">
    <name type="scientific">Microbacterium commune</name>
    <dbReference type="NCBI Taxonomy" id="2762219"/>
    <lineage>
        <taxon>Bacteria</taxon>
        <taxon>Bacillati</taxon>
        <taxon>Actinomycetota</taxon>
        <taxon>Actinomycetes</taxon>
        <taxon>Micrococcales</taxon>
        <taxon>Microbacteriaceae</taxon>
        <taxon>Microbacterium</taxon>
    </lineage>
</organism>
<evidence type="ECO:0000313" key="2">
    <source>
        <dbReference type="Proteomes" id="UP000611521"/>
    </source>
</evidence>
<comment type="caution">
    <text evidence="1">The sequence shown here is derived from an EMBL/GenBank/DDBJ whole genome shotgun (WGS) entry which is preliminary data.</text>
</comment>
<reference evidence="1 2" key="1">
    <citation type="submission" date="2020-08" db="EMBL/GenBank/DDBJ databases">
        <title>A Genomic Blueprint of the Chicken Gut Microbiome.</title>
        <authorList>
            <person name="Gilroy R."/>
            <person name="Ravi A."/>
            <person name="Getino M."/>
            <person name="Pursley I."/>
            <person name="Horton D.L."/>
            <person name="Alikhan N.-F."/>
            <person name="Baker D."/>
            <person name="Gharbi K."/>
            <person name="Hall N."/>
            <person name="Watson M."/>
            <person name="Adriaenssens E.M."/>
            <person name="Foster-Nyarko E."/>
            <person name="Jarju S."/>
            <person name="Secka A."/>
            <person name="Antonio M."/>
            <person name="Oren A."/>
            <person name="Chaudhuri R."/>
            <person name="La Ragione R.M."/>
            <person name="Hildebrand F."/>
            <person name="Pallen M.J."/>
        </authorList>
    </citation>
    <scope>NUCLEOTIDE SEQUENCE [LARGE SCALE GENOMIC DNA]</scope>
    <source>
        <strain evidence="1 2">Re1</strain>
    </source>
</reference>
<name>A0ABR8W1P6_9MICO</name>
<dbReference type="RefSeq" id="WP_191711815.1">
    <property type="nucleotide sequence ID" value="NZ_JACSPX010000001.1"/>
</dbReference>
<keyword evidence="2" id="KW-1185">Reference proteome</keyword>
<protein>
    <submittedName>
        <fullName evidence="1">Uncharacterized protein</fullName>
    </submittedName>
</protein>
<accession>A0ABR8W1P6</accession>
<sequence>MEWEHLFDDLEGQLAAEWEAERAALDAESERLRISKLTLHDRLRAMSATEGRMMLELAGGERWDAVLRVVGADWVGVSAGGDSRMRIAPLDAIESLAVDHGTLLASLSPGAPDSGLRGRMTLGFVLRDLARRRVPVTVGRRSGDPQHGTIDRAGADHLDLALHDPHEPRRVRSVRGFRSIPFVSLSWVRVEDVSGVV</sequence>